<feature type="transmembrane region" description="Helical" evidence="2">
    <location>
        <begin position="229"/>
        <end position="251"/>
    </location>
</feature>
<feature type="region of interest" description="Disordered" evidence="1">
    <location>
        <begin position="123"/>
        <end position="220"/>
    </location>
</feature>
<feature type="region of interest" description="Disordered" evidence="1">
    <location>
        <begin position="1"/>
        <end position="97"/>
    </location>
</feature>
<feature type="compositionally biased region" description="Low complexity" evidence="1">
    <location>
        <begin position="78"/>
        <end position="96"/>
    </location>
</feature>
<feature type="compositionally biased region" description="Basic and acidic residues" evidence="1">
    <location>
        <begin position="185"/>
        <end position="198"/>
    </location>
</feature>
<accession>A0A238FQ94</accession>
<dbReference type="OrthoDB" id="2538256at2759"/>
<dbReference type="EMBL" id="FMSP01000017">
    <property type="protein sequence ID" value="SCV73266.1"/>
    <property type="molecule type" value="Genomic_DNA"/>
</dbReference>
<gene>
    <name evidence="3" type="ORF">BQ2448_7191</name>
</gene>
<dbReference type="AlphaFoldDB" id="A0A238FQ94"/>
<evidence type="ECO:0000256" key="2">
    <source>
        <dbReference type="SAM" id="Phobius"/>
    </source>
</evidence>
<reference evidence="4" key="1">
    <citation type="submission" date="2016-09" db="EMBL/GenBank/DDBJ databases">
        <authorList>
            <person name="Jeantristanb JTB J.-T."/>
            <person name="Ricardo R."/>
        </authorList>
    </citation>
    <scope>NUCLEOTIDE SEQUENCE [LARGE SCALE GENOMIC DNA]</scope>
</reference>
<feature type="compositionally biased region" description="Polar residues" evidence="1">
    <location>
        <begin position="1"/>
        <end position="12"/>
    </location>
</feature>
<feature type="compositionally biased region" description="Basic and acidic residues" evidence="1">
    <location>
        <begin position="137"/>
        <end position="155"/>
    </location>
</feature>
<name>A0A238FQ94_9BASI</name>
<protein>
    <submittedName>
        <fullName evidence="3">BQ2448_7191 protein</fullName>
    </submittedName>
</protein>
<feature type="compositionally biased region" description="Low complexity" evidence="1">
    <location>
        <begin position="329"/>
        <end position="358"/>
    </location>
</feature>
<sequence length="370" mass="40332">MPVMQQVSTPSTRGPLIASSASSRCAEVPETSLTSSPRSHHLPTRLQEPSPAMIRSNSQRDHVRVPISEAWEQDPFASVNSSRRPSSASANSDSPVLHQQFFRRPSTQSNNKEPFPRPIIRWSQHYQPDSPSPIDGSPRRDHSHVDFHPESRESIDDQEQHEETSSTIRFALNPFRSSTTIPEPFADRAPRYPSEKSSRPHRSRRTRHRRVSEQSTPSKSFGDRPLGKYIAWFLIIALIAVVASVTVTLSLRSSRRANDGDNVIGSFDSGVTYIPPSFSASAPASAPSSSSNQPSNPLSVSAILLSSSSSDVEAATALLTAPSSEAPNSSLTTKTTTTSAPSTRSARALSTAASTRGRLALRRDRRGVHP</sequence>
<keyword evidence="4" id="KW-1185">Reference proteome</keyword>
<keyword evidence="2" id="KW-0472">Membrane</keyword>
<feature type="compositionally biased region" description="Basic residues" evidence="1">
    <location>
        <begin position="359"/>
        <end position="370"/>
    </location>
</feature>
<keyword evidence="2" id="KW-1133">Transmembrane helix</keyword>
<proteinExistence type="predicted"/>
<evidence type="ECO:0000313" key="4">
    <source>
        <dbReference type="Proteomes" id="UP000198372"/>
    </source>
</evidence>
<feature type="region of interest" description="Disordered" evidence="1">
    <location>
        <begin position="321"/>
        <end position="370"/>
    </location>
</feature>
<organism evidence="3 4">
    <name type="scientific">Microbotryum intermedium</name>
    <dbReference type="NCBI Taxonomy" id="269621"/>
    <lineage>
        <taxon>Eukaryota</taxon>
        <taxon>Fungi</taxon>
        <taxon>Dikarya</taxon>
        <taxon>Basidiomycota</taxon>
        <taxon>Pucciniomycotina</taxon>
        <taxon>Microbotryomycetes</taxon>
        <taxon>Microbotryales</taxon>
        <taxon>Microbotryaceae</taxon>
        <taxon>Microbotryum</taxon>
    </lineage>
</organism>
<feature type="compositionally biased region" description="Basic residues" evidence="1">
    <location>
        <begin position="199"/>
        <end position="210"/>
    </location>
</feature>
<dbReference type="Proteomes" id="UP000198372">
    <property type="component" value="Unassembled WGS sequence"/>
</dbReference>
<evidence type="ECO:0000256" key="1">
    <source>
        <dbReference type="SAM" id="MobiDB-lite"/>
    </source>
</evidence>
<evidence type="ECO:0000313" key="3">
    <source>
        <dbReference type="EMBL" id="SCV73266.1"/>
    </source>
</evidence>
<keyword evidence="2" id="KW-0812">Transmembrane</keyword>